<keyword evidence="3" id="KW-1185">Reference proteome</keyword>
<dbReference type="RefSeq" id="XP_018277028.1">
    <property type="nucleotide sequence ID" value="XM_018423843.1"/>
</dbReference>
<sequence length="220" mass="23665">MVALDNLQQLLYAPDGTRYLVLSRASTLWQVSMWTPAGPGHPIPRVWNGIGEAGTGERAREIADGVLAGMLSVQTRDNGGLKLLVHLSKGAVGVYLDAAQLSDSCVGDLLAAAFNMKEARPATADANSTRAHEAQIEALQAEISSLQNRNANLKAQIQRQNGSSGRKDAQPIVKPTAPPKNASVLQPTQRRRKVVEDEFMGSSGDEDDEDDDDEAYDDDD</sequence>
<feature type="compositionally biased region" description="Acidic residues" evidence="1">
    <location>
        <begin position="204"/>
        <end position="220"/>
    </location>
</feature>
<feature type="region of interest" description="Disordered" evidence="1">
    <location>
        <begin position="157"/>
        <end position="220"/>
    </location>
</feature>
<dbReference type="OrthoDB" id="2563251at2759"/>
<dbReference type="AlphaFoldDB" id="A0A0J0XHQ0"/>
<dbReference type="GeneID" id="28984446"/>
<dbReference type="Proteomes" id="UP000053611">
    <property type="component" value="Unassembled WGS sequence"/>
</dbReference>
<gene>
    <name evidence="2" type="ORF">CC85DRAFT_287378</name>
</gene>
<dbReference type="EMBL" id="KQ087233">
    <property type="protein sequence ID" value="KLT40537.1"/>
    <property type="molecule type" value="Genomic_DNA"/>
</dbReference>
<evidence type="ECO:0000313" key="2">
    <source>
        <dbReference type="EMBL" id="KLT40537.1"/>
    </source>
</evidence>
<protein>
    <submittedName>
        <fullName evidence="2">Uncharacterized protein</fullName>
    </submittedName>
</protein>
<organism evidence="2 3">
    <name type="scientific">Cutaneotrichosporon oleaginosum</name>
    <dbReference type="NCBI Taxonomy" id="879819"/>
    <lineage>
        <taxon>Eukaryota</taxon>
        <taxon>Fungi</taxon>
        <taxon>Dikarya</taxon>
        <taxon>Basidiomycota</taxon>
        <taxon>Agaricomycotina</taxon>
        <taxon>Tremellomycetes</taxon>
        <taxon>Trichosporonales</taxon>
        <taxon>Trichosporonaceae</taxon>
        <taxon>Cutaneotrichosporon</taxon>
    </lineage>
</organism>
<evidence type="ECO:0000313" key="3">
    <source>
        <dbReference type="Proteomes" id="UP000053611"/>
    </source>
</evidence>
<reference evidence="2 3" key="1">
    <citation type="submission" date="2015-03" db="EMBL/GenBank/DDBJ databases">
        <title>Genomics and transcriptomics of the oil-accumulating basidiomycete yeast T. oleaginosus allow insights into substrate utilization and the diverse evolutionary trajectories of mating systems in fungi.</title>
        <authorList>
            <consortium name="DOE Joint Genome Institute"/>
            <person name="Kourist R."/>
            <person name="Kracht O."/>
            <person name="Bracharz F."/>
            <person name="Lipzen A."/>
            <person name="Nolan M."/>
            <person name="Ohm R."/>
            <person name="Grigoriev I."/>
            <person name="Sun S."/>
            <person name="Heitman J."/>
            <person name="Bruck T."/>
            <person name="Nowrousian M."/>
        </authorList>
    </citation>
    <scope>NUCLEOTIDE SEQUENCE [LARGE SCALE GENOMIC DNA]</scope>
    <source>
        <strain evidence="2 3">IBC0246</strain>
    </source>
</reference>
<name>A0A0J0XHQ0_9TREE</name>
<proteinExistence type="predicted"/>
<evidence type="ECO:0000256" key="1">
    <source>
        <dbReference type="SAM" id="MobiDB-lite"/>
    </source>
</evidence>
<accession>A0A0J0XHQ0</accession>